<evidence type="ECO:0000256" key="1">
    <source>
        <dbReference type="SAM" id="MobiDB-lite"/>
    </source>
</evidence>
<feature type="compositionally biased region" description="Low complexity" evidence="1">
    <location>
        <begin position="55"/>
        <end position="93"/>
    </location>
</feature>
<dbReference type="Proteomes" id="UP000270343">
    <property type="component" value="Unassembled WGS sequence"/>
</dbReference>
<feature type="region of interest" description="Disordered" evidence="1">
    <location>
        <begin position="41"/>
        <end position="112"/>
    </location>
</feature>
<sequence>MTQEAVPDETVPAKPAAGQTGAPKGLLQQMEELMAALNADLSQLDADLQPRDGHPAPAGTPASAPAGASAGASSGTSTGASTGTSTGTSVGTSVDAPIDVPVDASVDGRDAR</sequence>
<keyword evidence="3" id="KW-1185">Reference proteome</keyword>
<feature type="region of interest" description="Disordered" evidence="1">
    <location>
        <begin position="1"/>
        <end position="25"/>
    </location>
</feature>
<reference evidence="2 3" key="1">
    <citation type="journal article" date="2015" name="Antonie Van Leeuwenhoek">
        <title>Streptomyces klenkii sp. nov., isolated from deep marine sediment.</title>
        <authorList>
            <person name="Veyisoglu A."/>
            <person name="Sahin N."/>
        </authorList>
    </citation>
    <scope>NUCLEOTIDE SEQUENCE [LARGE SCALE GENOMIC DNA]</scope>
    <source>
        <strain evidence="2 3">KCTC 29202</strain>
    </source>
</reference>
<evidence type="ECO:0000313" key="2">
    <source>
        <dbReference type="EMBL" id="RKN72731.1"/>
    </source>
</evidence>
<protein>
    <submittedName>
        <fullName evidence="2">Uncharacterized protein</fullName>
    </submittedName>
</protein>
<proteinExistence type="predicted"/>
<gene>
    <name evidence="2" type="ORF">D7231_14780</name>
</gene>
<dbReference type="AlphaFoldDB" id="A0A3B0BK41"/>
<evidence type="ECO:0000313" key="3">
    <source>
        <dbReference type="Proteomes" id="UP000270343"/>
    </source>
</evidence>
<accession>A0A3B0BK41</accession>
<dbReference type="EMBL" id="RBAM01000005">
    <property type="protein sequence ID" value="RKN72731.1"/>
    <property type="molecule type" value="Genomic_DNA"/>
</dbReference>
<organism evidence="2 3">
    <name type="scientific">Streptomyces klenkii</name>
    <dbReference type="NCBI Taxonomy" id="1420899"/>
    <lineage>
        <taxon>Bacteria</taxon>
        <taxon>Bacillati</taxon>
        <taxon>Actinomycetota</taxon>
        <taxon>Actinomycetes</taxon>
        <taxon>Kitasatosporales</taxon>
        <taxon>Streptomycetaceae</taxon>
        <taxon>Streptomyces</taxon>
    </lineage>
</organism>
<comment type="caution">
    <text evidence="2">The sequence shown here is derived from an EMBL/GenBank/DDBJ whole genome shotgun (WGS) entry which is preliminary data.</text>
</comment>
<dbReference type="RefSeq" id="WP_120755875.1">
    <property type="nucleotide sequence ID" value="NZ_RBAM01000005.1"/>
</dbReference>
<dbReference type="OrthoDB" id="4259220at2"/>
<name>A0A3B0BK41_9ACTN</name>